<dbReference type="EMBL" id="CP099420">
    <property type="protein sequence ID" value="USW50560.1"/>
    <property type="molecule type" value="Genomic_DNA"/>
</dbReference>
<name>A0A9Q9AQ76_9PEZI</name>
<evidence type="ECO:0000313" key="2">
    <source>
        <dbReference type="Proteomes" id="UP001056384"/>
    </source>
</evidence>
<accession>A0A9Q9AQ76</accession>
<gene>
    <name evidence="1" type="ORF">Slin15195_G038790</name>
</gene>
<proteinExistence type="predicted"/>
<reference evidence="1" key="1">
    <citation type="submission" date="2022-06" db="EMBL/GenBank/DDBJ databases">
        <title>Complete genome sequences of two strains of the flax pathogen Septoria linicola.</title>
        <authorList>
            <person name="Lapalu N."/>
            <person name="Simon A."/>
            <person name="Demenou B."/>
            <person name="Paumier D."/>
            <person name="Guillot M.-P."/>
            <person name="Gout L."/>
            <person name="Valade R."/>
        </authorList>
    </citation>
    <scope>NUCLEOTIDE SEQUENCE</scope>
    <source>
        <strain evidence="1">SE15195</strain>
    </source>
</reference>
<organism evidence="1 2">
    <name type="scientific">Septoria linicola</name>
    <dbReference type="NCBI Taxonomy" id="215465"/>
    <lineage>
        <taxon>Eukaryota</taxon>
        <taxon>Fungi</taxon>
        <taxon>Dikarya</taxon>
        <taxon>Ascomycota</taxon>
        <taxon>Pezizomycotina</taxon>
        <taxon>Dothideomycetes</taxon>
        <taxon>Dothideomycetidae</taxon>
        <taxon>Mycosphaerellales</taxon>
        <taxon>Mycosphaerellaceae</taxon>
        <taxon>Septoria</taxon>
    </lineage>
</organism>
<sequence length="140" mass="16398">MTAKPEQKAKKQPRELRHGHDLVENKDIWIIDKFERFLTTQEACIVTWKPVWITAKEREDLAQYVDEDLEGGWKDRPNDIERKHYVRFQMSSEPVTWIKQSAESNIKGLKEYLDSLTAQMEMSLSSSGRSPPVFDEDVKS</sequence>
<protein>
    <submittedName>
        <fullName evidence="1">Uncharacterized protein</fullName>
    </submittedName>
</protein>
<dbReference type="Proteomes" id="UP001056384">
    <property type="component" value="Chromosome 3"/>
</dbReference>
<keyword evidence="2" id="KW-1185">Reference proteome</keyword>
<dbReference type="AlphaFoldDB" id="A0A9Q9AQ76"/>
<evidence type="ECO:0000313" key="1">
    <source>
        <dbReference type="EMBL" id="USW50560.1"/>
    </source>
</evidence>